<evidence type="ECO:0000313" key="14">
    <source>
        <dbReference type="EMBL" id="TRY61944.1"/>
    </source>
</evidence>
<evidence type="ECO:0000256" key="5">
    <source>
        <dbReference type="ARBA" id="ARBA00022737"/>
    </source>
</evidence>
<dbReference type="OMA" id="LENWMEL"/>
<evidence type="ECO:0000256" key="11">
    <source>
        <dbReference type="PROSITE-ProRule" id="PRU00023"/>
    </source>
</evidence>
<sequence length="1090" mass="124004">MERIPLMATNNPNKVCAQLSCQDAQSGALEALKRNDLTLFSSVLAEECNLDDAIFQRGSLSDDEKKRFLLPLDHWINQPILEEGEKTLLQVAVHHQNVDFTRTLLACGARANLFNDDLDNAPIHNAVDIGSLEHVVALLENPFNKADPNITVQPSGRTAVHLAVEQGRLDILERLLQEPNINVNAKDNQGQNTPLFLAAKKKNGEAVKLLLEHGASLTDLVGNRSVKTAIRDNLPYFDISQVIVKEKVRENTLDYLQEMLERRDLAYFKAVLHFLDPSEVSRQSVKGFTILQRACIEGLDDYVQVLLSAGVGSNLATTENNWRPVLLAAARGHYDVLEVFKRFNQKAMNRQPLTNFGVWTTDTRETILHLILKKSFRRNLQGISPTLDEINHWDDKYTKSLEVLLEDTPPSLRRQLELVINKKDKMGNSPIHYAVQYWPQDIVRQLMQVGANIGQRNWRGEIPLHKIDPQTLANFLDEDCVTCPEGKDPTTHDDFSVTFHYDFLAPPIPEEHLEQWDDEKQIALEKEALPETDTIWFISQSPAHRHLIKHPVITSFLWLKWQRIRRFFNRNMRFYAFFVIALTWYVFARFGGHSLQLRGPIGSSKSELGINGNSPPQFCSAIGWAERSYGDFWYILFAIHCVIQLILISRDWTRDLRCSSCSKWVLSVLSSWPEIVIVGLIIVTLWMSIGALWLVLTLLLGLLILRESFQMASSMKRYFLCLENWIELSLITLVGVIMFIPDSVMSSQMEESCDIKRHMGAVALLLAWAELITMVGRHPRLARYNIFVTMFYKVLKTFFYFLTWYSFFLVAFGLGFYIMLHQDTNRESGTSSAEHGDEAYAFFNSPWLALVKTSTMFVGEIEFSDIPINLEGPLAPVGYLFLLAFVFLIVVVLMNLLNGLAVSDTGAIQEEAEIVGYISRVETISYAESILLGDPFDFLSQWAPISWVEKCPSGTLIHSLYSSCPALKRLSHKLTGATGILLFFSYLTTKEETFPLRKRPQDSRDDEAGCRSSCCHQEDGNYEDVLSAARNILIERVGQASSSRQSDDPMVWKKILDKQDLLVRLIEKQSEEVKHLRNLIKLSDTTGSTF</sequence>
<evidence type="ECO:0000256" key="9">
    <source>
        <dbReference type="ARBA" id="ARBA00023136"/>
    </source>
</evidence>
<keyword evidence="8" id="KW-0406">Ion transport</keyword>
<evidence type="ECO:0000256" key="7">
    <source>
        <dbReference type="ARBA" id="ARBA00023043"/>
    </source>
</evidence>
<keyword evidence="15" id="KW-1185">Reference proteome</keyword>
<dbReference type="SMART" id="SM00248">
    <property type="entry name" value="ANK"/>
    <property type="match status" value="7"/>
</dbReference>
<feature type="transmembrane region" description="Helical" evidence="12">
    <location>
        <begin position="760"/>
        <end position="777"/>
    </location>
</feature>
<dbReference type="GO" id="GO:0034703">
    <property type="term" value="C:cation channel complex"/>
    <property type="evidence" value="ECO:0007669"/>
    <property type="project" value="UniProtKB-ARBA"/>
</dbReference>
<comment type="subcellular location">
    <subcellularLocation>
        <location evidence="1">Membrane</location>
        <topology evidence="1">Multi-pass membrane protein</topology>
    </subcellularLocation>
</comment>
<dbReference type="Gene3D" id="1.25.40.20">
    <property type="entry name" value="Ankyrin repeat-containing domain"/>
    <property type="match status" value="2"/>
</dbReference>
<evidence type="ECO:0000259" key="13">
    <source>
        <dbReference type="Pfam" id="PF00520"/>
    </source>
</evidence>
<protein>
    <recommendedName>
        <fullName evidence="13">Ion transport domain-containing protein</fullName>
    </recommendedName>
</protein>
<evidence type="ECO:0000256" key="8">
    <source>
        <dbReference type="ARBA" id="ARBA00023065"/>
    </source>
</evidence>
<evidence type="ECO:0000256" key="4">
    <source>
        <dbReference type="ARBA" id="ARBA00022692"/>
    </source>
</evidence>
<evidence type="ECO:0000256" key="1">
    <source>
        <dbReference type="ARBA" id="ARBA00004141"/>
    </source>
</evidence>
<dbReference type="Pfam" id="PF00520">
    <property type="entry name" value="Ion_trans"/>
    <property type="match status" value="1"/>
</dbReference>
<dbReference type="PROSITE" id="PS50297">
    <property type="entry name" value="ANK_REP_REGION"/>
    <property type="match status" value="3"/>
</dbReference>
<dbReference type="SUPFAM" id="SSF48403">
    <property type="entry name" value="Ankyrin repeat"/>
    <property type="match status" value="2"/>
</dbReference>
<dbReference type="OrthoDB" id="2157354at2759"/>
<evidence type="ECO:0000256" key="12">
    <source>
        <dbReference type="SAM" id="Phobius"/>
    </source>
</evidence>
<evidence type="ECO:0000256" key="6">
    <source>
        <dbReference type="ARBA" id="ARBA00022989"/>
    </source>
</evidence>
<keyword evidence="6 12" id="KW-1133">Transmembrane helix</keyword>
<keyword evidence="4 12" id="KW-0812">Transmembrane</keyword>
<comment type="caution">
    <text evidence="14">The sequence shown here is derived from an EMBL/GenBank/DDBJ whole genome shotgun (WGS) entry which is preliminary data.</text>
</comment>
<name>A0A553N927_TIGCA</name>
<dbReference type="InterPro" id="IPR005821">
    <property type="entry name" value="Ion_trans_dom"/>
</dbReference>
<feature type="transmembrane region" description="Helical" evidence="12">
    <location>
        <begin position="718"/>
        <end position="740"/>
    </location>
</feature>
<evidence type="ECO:0000256" key="3">
    <source>
        <dbReference type="ARBA" id="ARBA00022606"/>
    </source>
</evidence>
<evidence type="ECO:0000313" key="15">
    <source>
        <dbReference type="Proteomes" id="UP000318571"/>
    </source>
</evidence>
<keyword evidence="7 11" id="KW-0040">ANK repeat</keyword>
<dbReference type="EMBL" id="VCGU01000459">
    <property type="protein sequence ID" value="TRY61944.1"/>
    <property type="molecule type" value="Genomic_DNA"/>
</dbReference>
<dbReference type="GO" id="GO:0005216">
    <property type="term" value="F:monoatomic ion channel activity"/>
    <property type="evidence" value="ECO:0007669"/>
    <property type="project" value="InterPro"/>
</dbReference>
<reference evidence="14 15" key="1">
    <citation type="journal article" date="2018" name="Nat. Ecol. Evol.">
        <title>Genomic signatures of mitonuclear coevolution across populations of Tigriopus californicus.</title>
        <authorList>
            <person name="Barreto F.S."/>
            <person name="Watson E.T."/>
            <person name="Lima T.G."/>
            <person name="Willett C.S."/>
            <person name="Edmands S."/>
            <person name="Li W."/>
            <person name="Burton R.S."/>
        </authorList>
    </citation>
    <scope>NUCLEOTIDE SEQUENCE [LARGE SCALE GENOMIC DNA]</scope>
    <source>
        <strain evidence="14 15">San Diego</strain>
    </source>
</reference>
<gene>
    <name evidence="14" type="ORF">TCAL_10560</name>
</gene>
<feature type="repeat" description="ANK" evidence="11">
    <location>
        <begin position="426"/>
        <end position="458"/>
    </location>
</feature>
<accession>A0A553N927</accession>
<dbReference type="InterPro" id="IPR036770">
    <property type="entry name" value="Ankyrin_rpt-contain_sf"/>
</dbReference>
<feature type="non-terminal residue" evidence="14">
    <location>
        <position position="1090"/>
    </location>
</feature>
<dbReference type="Pfam" id="PF12796">
    <property type="entry name" value="Ank_2"/>
    <property type="match status" value="1"/>
</dbReference>
<dbReference type="PROSITE" id="PS50088">
    <property type="entry name" value="ANK_REPEAT"/>
    <property type="match status" value="3"/>
</dbReference>
<keyword evidence="2" id="KW-0813">Transport</keyword>
<feature type="transmembrane region" description="Helical" evidence="12">
    <location>
        <begin position="632"/>
        <end position="652"/>
    </location>
</feature>
<keyword evidence="9 12" id="KW-0472">Membrane</keyword>
<keyword evidence="5" id="KW-0677">Repeat</keyword>
<feature type="transmembrane region" description="Helical" evidence="12">
    <location>
        <begin position="798"/>
        <end position="820"/>
    </location>
</feature>
<dbReference type="STRING" id="6832.A0A553N927"/>
<feature type="transmembrane region" description="Helical" evidence="12">
    <location>
        <begin position="572"/>
        <end position="590"/>
    </location>
</feature>
<feature type="transmembrane region" description="Helical" evidence="12">
    <location>
        <begin position="877"/>
        <end position="897"/>
    </location>
</feature>
<dbReference type="InterPro" id="IPR052076">
    <property type="entry name" value="TRP_cation_channel"/>
</dbReference>
<evidence type="ECO:0000256" key="2">
    <source>
        <dbReference type="ARBA" id="ARBA00022448"/>
    </source>
</evidence>
<feature type="repeat" description="ANK" evidence="11">
    <location>
        <begin position="155"/>
        <end position="188"/>
    </location>
</feature>
<feature type="domain" description="Ion transport" evidence="13">
    <location>
        <begin position="694"/>
        <end position="912"/>
    </location>
</feature>
<dbReference type="InterPro" id="IPR002110">
    <property type="entry name" value="Ankyrin_rpt"/>
</dbReference>
<dbReference type="Pfam" id="PF00023">
    <property type="entry name" value="Ank"/>
    <property type="match status" value="1"/>
</dbReference>
<proteinExistence type="predicted"/>
<feature type="repeat" description="ANK" evidence="11">
    <location>
        <begin position="190"/>
        <end position="217"/>
    </location>
</feature>
<dbReference type="PANTHER" id="PTHR47143">
    <property type="entry name" value="TRANSIENT RECEPTOR POTENTIAL CATION CHANNEL PROTEIN PAINLESS"/>
    <property type="match status" value="1"/>
</dbReference>
<evidence type="ECO:0000256" key="10">
    <source>
        <dbReference type="ARBA" id="ARBA00023303"/>
    </source>
</evidence>
<dbReference type="PANTHER" id="PTHR47143:SF4">
    <property type="entry name" value="TRANSIENT RECEPTOR POTENTIAL CATION CHANNEL PROTEIN PAINLESS"/>
    <property type="match status" value="1"/>
</dbReference>
<organism evidence="14 15">
    <name type="scientific">Tigriopus californicus</name>
    <name type="common">Marine copepod</name>
    <dbReference type="NCBI Taxonomy" id="6832"/>
    <lineage>
        <taxon>Eukaryota</taxon>
        <taxon>Metazoa</taxon>
        <taxon>Ecdysozoa</taxon>
        <taxon>Arthropoda</taxon>
        <taxon>Crustacea</taxon>
        <taxon>Multicrustacea</taxon>
        <taxon>Hexanauplia</taxon>
        <taxon>Copepoda</taxon>
        <taxon>Harpacticoida</taxon>
        <taxon>Harpacticidae</taxon>
        <taxon>Tigriopus</taxon>
    </lineage>
</organism>
<dbReference type="Proteomes" id="UP000318571">
    <property type="component" value="Chromosome 8"/>
</dbReference>
<keyword evidence="10" id="KW-0407">Ion channel</keyword>
<feature type="transmembrane region" description="Helical" evidence="12">
    <location>
        <begin position="689"/>
        <end position="706"/>
    </location>
</feature>
<keyword evidence="3" id="KW-0716">Sensory transduction</keyword>
<dbReference type="AlphaFoldDB" id="A0A553N927"/>